<keyword evidence="4 6" id="KW-1133">Transmembrane helix</keyword>
<dbReference type="RefSeq" id="WP_257497435.1">
    <property type="nucleotide sequence ID" value="NZ_JANKBI010000001.1"/>
</dbReference>
<evidence type="ECO:0000256" key="3">
    <source>
        <dbReference type="ARBA" id="ARBA00022692"/>
    </source>
</evidence>
<dbReference type="EMBL" id="QGGY01000001">
    <property type="protein sequence ID" value="PWJ78742.1"/>
    <property type="molecule type" value="Genomic_DNA"/>
</dbReference>
<dbReference type="Proteomes" id="UP000245412">
    <property type="component" value="Unassembled WGS sequence"/>
</dbReference>
<dbReference type="Pfam" id="PF02687">
    <property type="entry name" value="FtsX"/>
    <property type="match status" value="1"/>
</dbReference>
<feature type="transmembrane region" description="Helical" evidence="6">
    <location>
        <begin position="340"/>
        <end position="360"/>
    </location>
</feature>
<feature type="transmembrane region" description="Helical" evidence="6">
    <location>
        <begin position="423"/>
        <end position="447"/>
    </location>
</feature>
<comment type="subcellular location">
    <subcellularLocation>
        <location evidence="1">Cell membrane</location>
        <topology evidence="1">Multi-pass membrane protein</topology>
    </subcellularLocation>
</comment>
<feature type="domain" description="ABC3 transporter permease C-terminal" evidence="7">
    <location>
        <begin position="298"/>
        <end position="449"/>
    </location>
</feature>
<comment type="caution">
    <text evidence="9">The sequence shown here is derived from an EMBL/GenBank/DDBJ whole genome shotgun (WGS) entry which is preliminary data.</text>
</comment>
<evidence type="ECO:0000313" key="10">
    <source>
        <dbReference type="Proteomes" id="UP000245412"/>
    </source>
</evidence>
<organism evidence="9 10">
    <name type="scientific">Murimonas intestini</name>
    <dbReference type="NCBI Taxonomy" id="1337051"/>
    <lineage>
        <taxon>Bacteria</taxon>
        <taxon>Bacillati</taxon>
        <taxon>Bacillota</taxon>
        <taxon>Clostridia</taxon>
        <taxon>Lachnospirales</taxon>
        <taxon>Lachnospiraceae</taxon>
        <taxon>Murimonas</taxon>
    </lineage>
</organism>
<protein>
    <submittedName>
        <fullName evidence="9">ABC transport system permease protein</fullName>
    </submittedName>
</protein>
<reference evidence="9 10" key="1">
    <citation type="submission" date="2018-05" db="EMBL/GenBank/DDBJ databases">
        <authorList>
            <person name="Goeker M."/>
            <person name="Huntemann M."/>
            <person name="Clum A."/>
            <person name="Pillay M."/>
            <person name="Palaniappan K."/>
            <person name="Varghese N."/>
            <person name="Mikhailova N."/>
            <person name="Stamatis D."/>
            <person name="Reddy T."/>
            <person name="Daum C."/>
            <person name="Shapiro N."/>
            <person name="Ivanova N."/>
            <person name="Kyrpides N."/>
            <person name="Woyke T."/>
        </authorList>
    </citation>
    <scope>NUCLEOTIDE SEQUENCE [LARGE SCALE GENOMIC DNA]</scope>
    <source>
        <strain evidence="9 10">DSM 26524</strain>
    </source>
</reference>
<dbReference type="InterPro" id="IPR025857">
    <property type="entry name" value="MacB_PCD"/>
</dbReference>
<sequence>MNFINRAWLYIVRKKGKSTLLFIVFLVMATLVLTALSLGSASETARENLKKSIGGKFLVACDYSENNPYLKIEQNENGMLIYTTQQISPELVEQIRNIKGVEYCSAEDESLVTCPDMKWFAGNVPIVEEFRQSAKIIGTWKSSENSLFTSGRLTLAEGRHITPEDHKKVLISKDLAEKNDLKTGDTIRTEKGFDLEIAGLFIPRELESVNEQVTTYDKIQNLIITDLSALVEMENGPSVQGFKELEVSVLDPEEMESIMSQIKEIQGVDWKGFTVTEENDSYESTVSSLKQLSGLASAFLVIILVASVAVLSLILTLWARGRVHETGVLLSAGIRKSSILGQYMAELMLIAFAAFLLSYFSSSAAVSRTGELLAAGQKAFGVQEEDEGADAGSRGGSGIGTQDGIREMGPADLEVTVQLKDMILLFLAGLAVISISAGIASVSVMRLKPREILAKMS</sequence>
<evidence type="ECO:0000256" key="5">
    <source>
        <dbReference type="ARBA" id="ARBA00023136"/>
    </source>
</evidence>
<dbReference type="GO" id="GO:0022857">
    <property type="term" value="F:transmembrane transporter activity"/>
    <property type="evidence" value="ECO:0007669"/>
    <property type="project" value="TreeGrafter"/>
</dbReference>
<keyword evidence="10" id="KW-1185">Reference proteome</keyword>
<evidence type="ECO:0000256" key="4">
    <source>
        <dbReference type="ARBA" id="ARBA00022989"/>
    </source>
</evidence>
<feature type="transmembrane region" description="Helical" evidence="6">
    <location>
        <begin position="295"/>
        <end position="319"/>
    </location>
</feature>
<feature type="domain" description="MacB-like periplasmic core" evidence="8">
    <location>
        <begin position="39"/>
        <end position="264"/>
    </location>
</feature>
<keyword evidence="3 6" id="KW-0812">Transmembrane</keyword>
<dbReference type="GO" id="GO:0005886">
    <property type="term" value="C:plasma membrane"/>
    <property type="evidence" value="ECO:0007669"/>
    <property type="project" value="UniProtKB-SubCell"/>
</dbReference>
<dbReference type="PANTHER" id="PTHR30572:SF9">
    <property type="entry name" value="ABC TRANSPORTER PERMEASE PROTEIN"/>
    <property type="match status" value="1"/>
</dbReference>
<dbReference type="InterPro" id="IPR050250">
    <property type="entry name" value="Macrolide_Exporter_MacB"/>
</dbReference>
<dbReference type="InterPro" id="IPR003838">
    <property type="entry name" value="ABC3_permease_C"/>
</dbReference>
<name>A0AB73T9D1_9FIRM</name>
<keyword evidence="2" id="KW-1003">Cell membrane</keyword>
<evidence type="ECO:0000256" key="1">
    <source>
        <dbReference type="ARBA" id="ARBA00004651"/>
    </source>
</evidence>
<accession>A0AB73T9D1</accession>
<dbReference type="AlphaFoldDB" id="A0AB73T9D1"/>
<evidence type="ECO:0000259" key="7">
    <source>
        <dbReference type="Pfam" id="PF02687"/>
    </source>
</evidence>
<keyword evidence="5 6" id="KW-0472">Membrane</keyword>
<evidence type="ECO:0000313" key="9">
    <source>
        <dbReference type="EMBL" id="PWJ78742.1"/>
    </source>
</evidence>
<evidence type="ECO:0000259" key="8">
    <source>
        <dbReference type="Pfam" id="PF12704"/>
    </source>
</evidence>
<evidence type="ECO:0000256" key="6">
    <source>
        <dbReference type="SAM" id="Phobius"/>
    </source>
</evidence>
<dbReference type="Pfam" id="PF12704">
    <property type="entry name" value="MacB_PCD"/>
    <property type="match status" value="1"/>
</dbReference>
<dbReference type="PANTHER" id="PTHR30572">
    <property type="entry name" value="MEMBRANE COMPONENT OF TRANSPORTER-RELATED"/>
    <property type="match status" value="1"/>
</dbReference>
<gene>
    <name evidence="9" type="ORF">C7383_101110</name>
</gene>
<evidence type="ECO:0000256" key="2">
    <source>
        <dbReference type="ARBA" id="ARBA00022475"/>
    </source>
</evidence>
<proteinExistence type="predicted"/>